<feature type="transmembrane region" description="Helical" evidence="7">
    <location>
        <begin position="47"/>
        <end position="68"/>
    </location>
</feature>
<feature type="domain" description="TRAP C4-dicarboxylate transport system permease DctM subunit" evidence="8">
    <location>
        <begin position="8"/>
        <end position="417"/>
    </location>
</feature>
<dbReference type="GO" id="GO:0022857">
    <property type="term" value="F:transmembrane transporter activity"/>
    <property type="evidence" value="ECO:0007669"/>
    <property type="project" value="TreeGrafter"/>
</dbReference>
<dbReference type="GO" id="GO:0005886">
    <property type="term" value="C:plasma membrane"/>
    <property type="evidence" value="ECO:0007669"/>
    <property type="project" value="UniProtKB-SubCell"/>
</dbReference>
<dbReference type="AlphaFoldDB" id="A0A081BZ54"/>
<name>A0A081BZ54_VECG1</name>
<evidence type="ECO:0000256" key="3">
    <source>
        <dbReference type="ARBA" id="ARBA00022519"/>
    </source>
</evidence>
<proteinExistence type="predicted"/>
<dbReference type="NCBIfam" id="TIGR00786">
    <property type="entry name" value="dctM"/>
    <property type="match status" value="1"/>
</dbReference>
<evidence type="ECO:0000259" key="8">
    <source>
        <dbReference type="Pfam" id="PF06808"/>
    </source>
</evidence>
<gene>
    <name evidence="9" type="ORF">U27_04576</name>
</gene>
<evidence type="ECO:0000256" key="2">
    <source>
        <dbReference type="ARBA" id="ARBA00022475"/>
    </source>
</evidence>
<dbReference type="HOGENOM" id="CLU_019824_4_1_0"/>
<feature type="transmembrane region" description="Helical" evidence="7">
    <location>
        <begin position="6"/>
        <end position="35"/>
    </location>
</feature>
<feature type="transmembrane region" description="Helical" evidence="7">
    <location>
        <begin position="359"/>
        <end position="385"/>
    </location>
</feature>
<feature type="transmembrane region" description="Helical" evidence="7">
    <location>
        <begin position="98"/>
        <end position="123"/>
    </location>
</feature>
<feature type="transmembrane region" description="Helical" evidence="7">
    <location>
        <begin position="238"/>
        <end position="257"/>
    </location>
</feature>
<dbReference type="PIRSF" id="PIRSF006066">
    <property type="entry name" value="HI0050"/>
    <property type="match status" value="1"/>
</dbReference>
<dbReference type="EMBL" id="DF820466">
    <property type="protein sequence ID" value="GAK57609.1"/>
    <property type="molecule type" value="Genomic_DNA"/>
</dbReference>
<feature type="transmembrane region" description="Helical" evidence="7">
    <location>
        <begin position="171"/>
        <end position="194"/>
    </location>
</feature>
<dbReference type="eggNOG" id="COG1593">
    <property type="taxonomic scope" value="Bacteria"/>
</dbReference>
<dbReference type="InterPro" id="IPR010656">
    <property type="entry name" value="DctM"/>
</dbReference>
<dbReference type="STRING" id="1499967.U27_04576"/>
<reference evidence="9" key="1">
    <citation type="journal article" date="2015" name="PeerJ">
        <title>First genomic representation of candidate bacterial phylum KSB3 points to enhanced environmental sensing as a trigger of wastewater bulking.</title>
        <authorList>
            <person name="Sekiguchi Y."/>
            <person name="Ohashi A."/>
            <person name="Parks D.H."/>
            <person name="Yamauchi T."/>
            <person name="Tyson G.W."/>
            <person name="Hugenholtz P."/>
        </authorList>
    </citation>
    <scope>NUCLEOTIDE SEQUENCE [LARGE SCALE GENOMIC DNA]</scope>
</reference>
<keyword evidence="5 7" id="KW-1133">Transmembrane helix</keyword>
<keyword evidence="6 7" id="KW-0472">Membrane</keyword>
<evidence type="ECO:0000256" key="6">
    <source>
        <dbReference type="ARBA" id="ARBA00023136"/>
    </source>
</evidence>
<evidence type="ECO:0000256" key="5">
    <source>
        <dbReference type="ARBA" id="ARBA00022989"/>
    </source>
</evidence>
<evidence type="ECO:0000256" key="4">
    <source>
        <dbReference type="ARBA" id="ARBA00022692"/>
    </source>
</evidence>
<dbReference type="PANTHER" id="PTHR33362">
    <property type="entry name" value="SIALIC ACID TRAP TRANSPORTER PERMEASE PROTEIN SIAT-RELATED"/>
    <property type="match status" value="1"/>
</dbReference>
<keyword evidence="4 7" id="KW-0812">Transmembrane</keyword>
<protein>
    <submittedName>
        <fullName evidence="9">DctM9 protein</fullName>
    </submittedName>
</protein>
<dbReference type="InterPro" id="IPR004681">
    <property type="entry name" value="TRAP_DctM"/>
</dbReference>
<evidence type="ECO:0000256" key="7">
    <source>
        <dbReference type="SAM" id="Phobius"/>
    </source>
</evidence>
<feature type="transmembrane region" description="Helical" evidence="7">
    <location>
        <begin position="215"/>
        <end position="232"/>
    </location>
</feature>
<accession>A0A081BZ54</accession>
<keyword evidence="3" id="KW-0997">Cell inner membrane</keyword>
<feature type="transmembrane region" description="Helical" evidence="7">
    <location>
        <begin position="135"/>
        <end position="159"/>
    </location>
</feature>
<feature type="transmembrane region" description="Helical" evidence="7">
    <location>
        <begin position="269"/>
        <end position="294"/>
    </location>
</feature>
<evidence type="ECO:0000313" key="9">
    <source>
        <dbReference type="EMBL" id="GAK57609.1"/>
    </source>
</evidence>
<feature type="transmembrane region" description="Helical" evidence="7">
    <location>
        <begin position="397"/>
        <end position="421"/>
    </location>
</feature>
<organism evidence="9">
    <name type="scientific">Vecturithrix granuli</name>
    <dbReference type="NCBI Taxonomy" id="1499967"/>
    <lineage>
        <taxon>Bacteria</taxon>
        <taxon>Candidatus Moduliflexota</taxon>
        <taxon>Candidatus Vecturitrichia</taxon>
        <taxon>Candidatus Vecturitrichales</taxon>
        <taxon>Candidatus Vecturitrichaceae</taxon>
        <taxon>Candidatus Vecturithrix</taxon>
    </lineage>
</organism>
<evidence type="ECO:0000256" key="1">
    <source>
        <dbReference type="ARBA" id="ARBA00004429"/>
    </source>
</evidence>
<dbReference type="Pfam" id="PF06808">
    <property type="entry name" value="DctM"/>
    <property type="match status" value="1"/>
</dbReference>
<comment type="subcellular location">
    <subcellularLocation>
        <location evidence="1">Cell inner membrane</location>
        <topology evidence="1">Multi-pass membrane protein</topology>
    </subcellularLocation>
</comment>
<feature type="transmembrane region" description="Helical" evidence="7">
    <location>
        <begin position="314"/>
        <end position="347"/>
    </location>
</feature>
<keyword evidence="2" id="KW-1003">Cell membrane</keyword>
<dbReference type="PANTHER" id="PTHR33362:SF3">
    <property type="entry name" value="SIALIC ACID TRAP TRANSPORTER PERMEASE PROTEIN SIAT"/>
    <property type="match status" value="1"/>
</dbReference>
<sequence>MTLTVLVTVFIVTMAMGIPIAFVFGVGTIIYFVFFGNIPITIIGQQLYNGVDSFVLLAIPFFILAGQLMNRTGITKDLINFVQILVGRLPGALAQVNIVVSILFAGLTGAAVADTAAIGSILIPAMKEEGYSASYSAAVTTTSSIIGPIIPPSIIMVIYGTVTGESIGALFMGGFIPGVLIGLGLMMLALFYAIRDHHPRRTEPIPKQEIFQRTKSAIIGLIMPVIIIGGILSGKFTATEAASLACGYAFLVGLLIYRSLTLKDILESLLECAVVSSVILLIISTAKLFGLVLTIERIPAQIAQIMLSVTESKIMFLLLVNAFLLFMGMIMETGANVILLAPILLPLATKYGVHPLHFALIMIVNVNIGLTTPPLGVCLFTAVPIAKTSYESIAIEALPFIAIEVLVLLLITYIPELVLIIPRLTGFL</sequence>
<keyword evidence="10" id="KW-1185">Reference proteome</keyword>
<evidence type="ECO:0000313" key="10">
    <source>
        <dbReference type="Proteomes" id="UP000030661"/>
    </source>
</evidence>
<dbReference type="Proteomes" id="UP000030661">
    <property type="component" value="Unassembled WGS sequence"/>
</dbReference>